<dbReference type="InterPro" id="IPR017896">
    <property type="entry name" value="4Fe4S_Fe-S-bd"/>
</dbReference>
<dbReference type="Proteomes" id="UP001165422">
    <property type="component" value="Unassembled WGS sequence"/>
</dbReference>
<accession>A0ABS8N6Y3</accession>
<dbReference type="RefSeq" id="WP_150358588.1">
    <property type="nucleotide sequence ID" value="NZ_JAJJPB010000015.1"/>
</dbReference>
<dbReference type="PANTHER" id="PTHR42827">
    <property type="entry name" value="IRON-SULFUR CLUSTER-BINDING PROTEIN-RELATED"/>
    <property type="match status" value="1"/>
</dbReference>
<name>A0ABS8N6Y3_9CLOT</name>
<feature type="domain" description="4Fe-4S ferredoxin-type" evidence="1">
    <location>
        <begin position="170"/>
        <end position="199"/>
    </location>
</feature>
<evidence type="ECO:0000313" key="2">
    <source>
        <dbReference type="EMBL" id="MCC9295542.1"/>
    </source>
</evidence>
<dbReference type="SUPFAM" id="SSF54862">
    <property type="entry name" value="4Fe-4S ferredoxins"/>
    <property type="match status" value="1"/>
</dbReference>
<dbReference type="PROSITE" id="PS51379">
    <property type="entry name" value="4FE4S_FER_2"/>
    <property type="match status" value="2"/>
</dbReference>
<organism evidence="2 3">
    <name type="scientific">Clostridium aromativorans</name>
    <dbReference type="NCBI Taxonomy" id="2836848"/>
    <lineage>
        <taxon>Bacteria</taxon>
        <taxon>Bacillati</taxon>
        <taxon>Bacillota</taxon>
        <taxon>Clostridia</taxon>
        <taxon>Eubacteriales</taxon>
        <taxon>Clostridiaceae</taxon>
        <taxon>Clostridium</taxon>
    </lineage>
</organism>
<reference evidence="2" key="1">
    <citation type="submission" date="2021-11" db="EMBL/GenBank/DDBJ databases">
        <authorList>
            <person name="Qingchun L."/>
            <person name="Dong Z."/>
            <person name="Zongwei Q."/>
            <person name="Jia Z."/>
            <person name="Duotao L."/>
        </authorList>
    </citation>
    <scope>NUCLEOTIDE SEQUENCE</scope>
    <source>
        <strain evidence="2">WLY-B-L2</strain>
    </source>
</reference>
<keyword evidence="3" id="KW-1185">Reference proteome</keyword>
<evidence type="ECO:0000259" key="1">
    <source>
        <dbReference type="PROSITE" id="PS51379"/>
    </source>
</evidence>
<protein>
    <submittedName>
        <fullName evidence="2">Epoxyqueuosine reductase</fullName>
    </submittedName>
</protein>
<proteinExistence type="predicted"/>
<gene>
    <name evidence="2" type="ORF">LN736_11805</name>
</gene>
<dbReference type="EMBL" id="JAJJPB010000015">
    <property type="protein sequence ID" value="MCC9295542.1"/>
    <property type="molecule type" value="Genomic_DNA"/>
</dbReference>
<dbReference type="PANTHER" id="PTHR42827:SF1">
    <property type="entry name" value="IRON-SULFUR CLUSTER-BINDING PROTEIN"/>
    <property type="match status" value="1"/>
</dbReference>
<dbReference type="Gene3D" id="3.30.70.3270">
    <property type="match status" value="1"/>
</dbReference>
<sequence length="280" mass="31908">MLNFSNKSYQLKFNIINMAKKLQMNLIGFAPVERWEKYGETDPEYYPQNIWPEVKSVIVLGTQIYLPMLETTPSVVYSELYNTANRILDEAAYKISNYLNVQKKQAFFFPRDCYGDISVLIEKPAAAFSQVLAGKYAGLGTIGYNHTLITKEFGPRVRLVSVLTNALLPPDPVLKKDLCIKCEMCRKCCPTSSFKTTENLIADMDKKKCAAYHAELKSAFCYPCGVCIKVCPIGEDRKVYGYDAKKYLGEREVLKRNKKDPEYAGWVHCREHGSKTVQKL</sequence>
<feature type="domain" description="4Fe-4S ferredoxin-type" evidence="1">
    <location>
        <begin position="212"/>
        <end position="241"/>
    </location>
</feature>
<comment type="caution">
    <text evidence="2">The sequence shown here is derived from an EMBL/GenBank/DDBJ whole genome shotgun (WGS) entry which is preliminary data.</text>
</comment>
<evidence type="ECO:0000313" key="3">
    <source>
        <dbReference type="Proteomes" id="UP001165422"/>
    </source>
</evidence>